<organism evidence="2 3">
    <name type="scientific">Solilutibacter pythonis</name>
    <dbReference type="NCBI Taxonomy" id="2483112"/>
    <lineage>
        <taxon>Bacteria</taxon>
        <taxon>Pseudomonadati</taxon>
        <taxon>Pseudomonadota</taxon>
        <taxon>Gammaproteobacteria</taxon>
        <taxon>Lysobacterales</taxon>
        <taxon>Lysobacteraceae</taxon>
        <taxon>Solilutibacter</taxon>
    </lineage>
</organism>
<feature type="transmembrane region" description="Helical" evidence="1">
    <location>
        <begin position="464"/>
        <end position="484"/>
    </location>
</feature>
<feature type="transmembrane region" description="Helical" evidence="1">
    <location>
        <begin position="227"/>
        <end position="246"/>
    </location>
</feature>
<reference evidence="2 3" key="1">
    <citation type="submission" date="2018-10" db="EMBL/GenBank/DDBJ databases">
        <title>Proposal of Lysobacter pythonis sp. nov. isolated from royal pythons (Python regius).</title>
        <authorList>
            <person name="Hans-Juergen B."/>
            <person name="Huptas C."/>
            <person name="Sandra B."/>
            <person name="Igor L."/>
            <person name="Joachim S."/>
            <person name="Siegfried S."/>
            <person name="Mareike W."/>
            <person name="Peter K."/>
        </authorList>
    </citation>
    <scope>NUCLEOTIDE SEQUENCE [LARGE SCALE GENOMIC DNA]</scope>
    <source>
        <strain evidence="2 3">4284/11</strain>
    </source>
</reference>
<comment type="caution">
    <text evidence="2">The sequence shown here is derived from an EMBL/GenBank/DDBJ whole genome shotgun (WGS) entry which is preliminary data.</text>
</comment>
<keyword evidence="3" id="KW-1185">Reference proteome</keyword>
<proteinExistence type="predicted"/>
<protein>
    <submittedName>
        <fullName evidence="2">ABC transporter permease</fullName>
    </submittedName>
</protein>
<evidence type="ECO:0000313" key="2">
    <source>
        <dbReference type="EMBL" id="RMH93596.1"/>
    </source>
</evidence>
<keyword evidence="1" id="KW-0812">Transmembrane</keyword>
<feature type="transmembrane region" description="Helical" evidence="1">
    <location>
        <begin position="90"/>
        <end position="120"/>
    </location>
</feature>
<sequence length="1104" mass="119546">MLVPLVYLLLTVHLLTVLTSADYLRQMGAVDIPRNAPAILCLMAAGNAFFLFFIWAWLFAQPIRRDRVACLHEVIYAAPFGLRGWLLARFCGALGVAVLVGCTYVAGFLLVPVLGTLGWVPAEAIGPVPVRALLFSFFVYTLPLAIGAGSLYMVAMLRWRGLLGPFVLAALLVVCWMSAMMLKDAQSGSVLPLLLDPSAYALTEAQVEQWTPWQKATQVPGLDGVFLLNRLIWCGAPLLLLAVTLWRTRREHLVGEGVPKQRRIHTGHRRPPSVSNLALSAPGRVGPLGWTGAALKEAGWQIRRVALRPWFWGICLALVFAQSASGLMYIVQHAEGPLLPSPELVMPLLNQMFYLVLAMLVVALTGVQWRRDQLPGLDEMLDATAAPLSVRLVGRALCVFSLTLALCLTVAISAALVAVSGGQGMAWAMPLAYQLALILPSFLELAGLTILLHALIRHTGAAHACAILLAFVLFVNDRVGLVSYPPMRFAMPIYPAISGLSGLSPWSANLFWLISFKLLLALLCVVLAMWVSPAGTEEPGRRALGERLRLRWRQGVGPVAAVLLLGWLAVLPVLHTGYVSRGDYAARTTTMAEQAAWEREWWASFGAFSVAGGEVDLRLDSALPGLTGQWRLHGVRTDSGHLFFRLPPGVSEINAVQGEDVLHGARIGEQWVLPLHGCKEAVSCEITLHWRLDAGGWHTRERVARTGVMPQWMDGDDIWLLAADVMPNLGVDNDALLRLPMERETHGLPAQPRLAPAVASAVLQHAAPPADWRWTLRDAGGRMLASGNTDGALNFAFTRIASLKEAKVGGLDMRYDRQRAGIAPQVAKDVADMARCVAAHLGESLPVREVVQWPRGLQESRYVDGRLLLAEAPNWDAGTTGMGRWLRRAEIAATLVRGQLLSRSGIRHAEGSQALTLALPEALGLQCVGETDGMSAFAALIGHSSEAAGQALVESEVPVGPLAQARAADWVRPYGAQASLSWLRQHGATGLLSLARRVAAGEQAMTVLPMAGMAALLGPPQAYDIHFDASARKATGKRWQWARGNWEALPQPPSAQRWLFPPTAREALAPSVAGQAVPEVLYLDVAPGFERTPEDNAVLSAKQK</sequence>
<feature type="transmembrane region" description="Helical" evidence="1">
    <location>
        <begin position="132"/>
        <end position="155"/>
    </location>
</feature>
<dbReference type="AlphaFoldDB" id="A0A3M2HV36"/>
<feature type="transmembrane region" description="Helical" evidence="1">
    <location>
        <begin position="310"/>
        <end position="331"/>
    </location>
</feature>
<keyword evidence="1" id="KW-1133">Transmembrane helix</keyword>
<name>A0A3M2HV36_9GAMM</name>
<dbReference type="EMBL" id="RFLY01000005">
    <property type="protein sequence ID" value="RMH93596.1"/>
    <property type="molecule type" value="Genomic_DNA"/>
</dbReference>
<feature type="transmembrane region" description="Helical" evidence="1">
    <location>
        <begin position="510"/>
        <end position="531"/>
    </location>
</feature>
<accession>A0A3M2HV36</accession>
<evidence type="ECO:0000256" key="1">
    <source>
        <dbReference type="SAM" id="Phobius"/>
    </source>
</evidence>
<feature type="transmembrane region" description="Helical" evidence="1">
    <location>
        <begin position="37"/>
        <end position="58"/>
    </location>
</feature>
<feature type="transmembrane region" description="Helical" evidence="1">
    <location>
        <begin position="162"/>
        <end position="182"/>
    </location>
</feature>
<feature type="transmembrane region" description="Helical" evidence="1">
    <location>
        <begin position="392"/>
        <end position="419"/>
    </location>
</feature>
<gene>
    <name evidence="2" type="ORF">EBB59_04975</name>
</gene>
<evidence type="ECO:0000313" key="3">
    <source>
        <dbReference type="Proteomes" id="UP000275012"/>
    </source>
</evidence>
<keyword evidence="1" id="KW-0472">Membrane</keyword>
<feature type="transmembrane region" description="Helical" evidence="1">
    <location>
        <begin position="351"/>
        <end position="371"/>
    </location>
</feature>
<dbReference type="Proteomes" id="UP000275012">
    <property type="component" value="Unassembled WGS sequence"/>
</dbReference>
<feature type="transmembrane region" description="Helical" evidence="1">
    <location>
        <begin position="552"/>
        <end position="574"/>
    </location>
</feature>
<feature type="transmembrane region" description="Helical" evidence="1">
    <location>
        <begin position="431"/>
        <end position="452"/>
    </location>
</feature>